<dbReference type="Gene3D" id="3.90.550.10">
    <property type="entry name" value="Spore Coat Polysaccharide Biosynthesis Protein SpsA, Chain A"/>
    <property type="match status" value="1"/>
</dbReference>
<accession>A0ABS0QAA9</accession>
<dbReference type="SUPFAM" id="SSF53448">
    <property type="entry name" value="Nucleotide-diphospho-sugar transferases"/>
    <property type="match status" value="1"/>
</dbReference>
<protein>
    <submittedName>
        <fullName evidence="2">Nucleotide-diphospho-sugar transferase</fullName>
    </submittedName>
</protein>
<name>A0ABS0QAA9_9BACT</name>
<gene>
    <name evidence="2" type="ORF">I7X13_15120</name>
</gene>
<reference evidence="2 3" key="1">
    <citation type="submission" date="2020-12" db="EMBL/GenBank/DDBJ databases">
        <title>Hymenobacter sp.</title>
        <authorList>
            <person name="Kim M.K."/>
        </authorList>
    </citation>
    <scope>NUCLEOTIDE SEQUENCE [LARGE SCALE GENOMIC DNA]</scope>
    <source>
        <strain evidence="2 3">BT442</strain>
    </source>
</reference>
<organism evidence="2 3">
    <name type="scientific">Hymenobacter negativus</name>
    <dbReference type="NCBI Taxonomy" id="2795026"/>
    <lineage>
        <taxon>Bacteria</taxon>
        <taxon>Pseudomonadati</taxon>
        <taxon>Bacteroidota</taxon>
        <taxon>Cytophagia</taxon>
        <taxon>Cytophagales</taxon>
        <taxon>Hymenobacteraceae</taxon>
        <taxon>Hymenobacter</taxon>
    </lineage>
</organism>
<keyword evidence="2" id="KW-0808">Transferase</keyword>
<evidence type="ECO:0000313" key="3">
    <source>
        <dbReference type="Proteomes" id="UP000625631"/>
    </source>
</evidence>
<dbReference type="GO" id="GO:0016740">
    <property type="term" value="F:transferase activity"/>
    <property type="evidence" value="ECO:0007669"/>
    <property type="project" value="UniProtKB-KW"/>
</dbReference>
<dbReference type="RefSeq" id="WP_198076140.1">
    <property type="nucleotide sequence ID" value="NZ_JAEDAE010000007.1"/>
</dbReference>
<keyword evidence="3" id="KW-1185">Reference proteome</keyword>
<sequence length="346" mass="39119">MPTLPTSPAPERDTPVLLIVFNRPEAARRVLEALRQAQPARLYVAADGPRPSRPADAALCRETRALIAAEVDWPCTVRTLFRDDNLGCGLGPATAIDWFFQQEPEGIILEDDCLPTASFFSFCKQLLRRYRYDSRVMHISGNNLSCEARQPAAPEADSYHFSGRVHSWGWATWRRAWRHFDLHLTLLTELRRRGELDNIYPAWLERQYWLRKFEAVRLGPQPPHIWDYQWHFAVACNGGLTIIPAVNLVTNIGFGDDATHTFDPHDQDAHPAAHELAFPLRHPPVVLRDARRDARHFREHLAGRAWATARRLLARLLPATSTAPVSPPRPVAAPVAHPHPVSALSS</sequence>
<evidence type="ECO:0000256" key="1">
    <source>
        <dbReference type="SAM" id="MobiDB-lite"/>
    </source>
</evidence>
<dbReference type="EMBL" id="JAEDAE010000007">
    <property type="protein sequence ID" value="MBH8559392.1"/>
    <property type="molecule type" value="Genomic_DNA"/>
</dbReference>
<dbReference type="Proteomes" id="UP000625631">
    <property type="component" value="Unassembled WGS sequence"/>
</dbReference>
<proteinExistence type="predicted"/>
<feature type="compositionally biased region" description="Low complexity" evidence="1">
    <location>
        <begin position="332"/>
        <end position="346"/>
    </location>
</feature>
<comment type="caution">
    <text evidence="2">The sequence shown here is derived from an EMBL/GenBank/DDBJ whole genome shotgun (WGS) entry which is preliminary data.</text>
</comment>
<feature type="region of interest" description="Disordered" evidence="1">
    <location>
        <begin position="322"/>
        <end position="346"/>
    </location>
</feature>
<dbReference type="InterPro" id="IPR029044">
    <property type="entry name" value="Nucleotide-diphossugar_trans"/>
</dbReference>
<evidence type="ECO:0000313" key="2">
    <source>
        <dbReference type="EMBL" id="MBH8559392.1"/>
    </source>
</evidence>